<name>A0A6S6W8C1_9PLEO</name>
<dbReference type="AlphaFoldDB" id="A0A6S6W8C1"/>
<proteinExistence type="predicted"/>
<accession>A0A6S6W8C1</accession>
<evidence type="ECO:0000313" key="2">
    <source>
        <dbReference type="Proteomes" id="UP000472372"/>
    </source>
</evidence>
<protein>
    <submittedName>
        <fullName evidence="1">Uncharacterized protein</fullName>
    </submittedName>
</protein>
<gene>
    <name evidence="1" type="ORF">PTTW11_07685</name>
</gene>
<organism evidence="1 2">
    <name type="scientific">Pyrenophora teres f. teres</name>
    <dbReference type="NCBI Taxonomy" id="97479"/>
    <lineage>
        <taxon>Eukaryota</taxon>
        <taxon>Fungi</taxon>
        <taxon>Dikarya</taxon>
        <taxon>Ascomycota</taxon>
        <taxon>Pezizomycotina</taxon>
        <taxon>Dothideomycetes</taxon>
        <taxon>Pleosporomycetidae</taxon>
        <taxon>Pleosporales</taxon>
        <taxon>Pleosporineae</taxon>
        <taxon>Pleosporaceae</taxon>
        <taxon>Pyrenophora</taxon>
    </lineage>
</organism>
<dbReference type="EMBL" id="HG992983">
    <property type="protein sequence ID" value="CAE7193102.1"/>
    <property type="molecule type" value="Genomic_DNA"/>
</dbReference>
<evidence type="ECO:0000313" key="1">
    <source>
        <dbReference type="EMBL" id="CAE7193102.1"/>
    </source>
</evidence>
<reference evidence="1" key="1">
    <citation type="submission" date="2021-02" db="EMBL/GenBank/DDBJ databases">
        <authorList>
            <person name="Syme A R."/>
            <person name="Syme A R."/>
            <person name="Moolhuijzen P."/>
        </authorList>
    </citation>
    <scope>NUCLEOTIDE SEQUENCE</scope>
    <source>
        <strain evidence="1">W1-1</strain>
    </source>
</reference>
<dbReference type="Proteomes" id="UP000472372">
    <property type="component" value="Chromosome 7"/>
</dbReference>
<sequence>MRTSTALAIVLSASASLVAAQQKCDAQNIVDTCVSGYQARIEACQKKGNDFICLCDVYRDVLVCYNNCPNSNERPPVENTVTSYCGAAEPLRAAASSSMASVASVAATQSHASTATESSSPTGSSSSGGKATGTASESGAKPTATSFAGAAAVNGVKAGAAIVAVVAGLL</sequence>